<evidence type="ECO:0000313" key="3">
    <source>
        <dbReference type="Proteomes" id="UP000245783"/>
    </source>
</evidence>
<feature type="transmembrane region" description="Helical" evidence="1">
    <location>
        <begin position="7"/>
        <end position="25"/>
    </location>
</feature>
<evidence type="ECO:0008006" key="4">
    <source>
        <dbReference type="Google" id="ProtNLM"/>
    </source>
</evidence>
<dbReference type="PANTHER" id="PTHR28228:SF1">
    <property type="entry name" value="SECRETORY COMPONENT PROTEIN SHR3"/>
    <property type="match status" value="1"/>
</dbReference>
<evidence type="ECO:0000313" key="2">
    <source>
        <dbReference type="EMBL" id="PWN42761.1"/>
    </source>
</evidence>
<dbReference type="OrthoDB" id="5229808at2759"/>
<dbReference type="AlphaFoldDB" id="A0A316W2G5"/>
<dbReference type="GO" id="GO:0051082">
    <property type="term" value="F:unfolded protein binding"/>
    <property type="evidence" value="ECO:0007669"/>
    <property type="project" value="TreeGrafter"/>
</dbReference>
<accession>A0A316W2G5</accession>
<name>A0A316W2G5_9BASI</name>
<dbReference type="GO" id="GO:0005789">
    <property type="term" value="C:endoplasmic reticulum membrane"/>
    <property type="evidence" value="ECO:0007669"/>
    <property type="project" value="TreeGrafter"/>
</dbReference>
<protein>
    <recommendedName>
        <fullName evidence="4">Shr3 amino acid permease chaperone</fullName>
    </recommendedName>
</protein>
<reference evidence="2 3" key="1">
    <citation type="journal article" date="2018" name="Mol. Biol. Evol.">
        <title>Broad Genomic Sampling Reveals a Smut Pathogenic Ancestry of the Fungal Clade Ustilaginomycotina.</title>
        <authorList>
            <person name="Kijpornyongpan T."/>
            <person name="Mondo S.J."/>
            <person name="Barry K."/>
            <person name="Sandor L."/>
            <person name="Lee J."/>
            <person name="Lipzen A."/>
            <person name="Pangilinan J."/>
            <person name="LaButti K."/>
            <person name="Hainaut M."/>
            <person name="Henrissat B."/>
            <person name="Grigoriev I.V."/>
            <person name="Spatafora J.W."/>
            <person name="Aime M.C."/>
        </authorList>
    </citation>
    <scope>NUCLEOTIDE SEQUENCE [LARGE SCALE GENOMIC DNA]</scope>
    <source>
        <strain evidence="2 3">MCA 4658</strain>
    </source>
</reference>
<dbReference type="SMART" id="SM00786">
    <property type="entry name" value="SHR3_chaperone"/>
    <property type="match status" value="1"/>
</dbReference>
<keyword evidence="3" id="KW-1185">Reference proteome</keyword>
<dbReference type="InParanoid" id="A0A316W2G5"/>
<dbReference type="RefSeq" id="XP_025369921.1">
    <property type="nucleotide sequence ID" value="XM_025513835.1"/>
</dbReference>
<keyword evidence="1" id="KW-0812">Transmembrane</keyword>
<gene>
    <name evidence="2" type="ORF">IE81DRAFT_323112</name>
</gene>
<feature type="transmembrane region" description="Helical" evidence="1">
    <location>
        <begin position="89"/>
        <end position="108"/>
    </location>
</feature>
<evidence type="ECO:0000256" key="1">
    <source>
        <dbReference type="SAM" id="Phobius"/>
    </source>
</evidence>
<dbReference type="STRING" id="1522189.A0A316W2G5"/>
<dbReference type="Pfam" id="PF08229">
    <property type="entry name" value="SHR3_chaperone"/>
    <property type="match status" value="1"/>
</dbReference>
<dbReference type="EMBL" id="KZ819376">
    <property type="protein sequence ID" value="PWN42761.1"/>
    <property type="molecule type" value="Genomic_DNA"/>
</dbReference>
<keyword evidence="1" id="KW-1133">Transmembrane helix</keyword>
<dbReference type="InterPro" id="IPR013248">
    <property type="entry name" value="Psh3/Shr3"/>
</dbReference>
<keyword evidence="1" id="KW-0472">Membrane</keyword>
<proteinExistence type="predicted"/>
<dbReference type="PANTHER" id="PTHR28228">
    <property type="entry name" value="SECRETORY COMPONENT PROTEIN SHR3"/>
    <property type="match status" value="1"/>
</dbReference>
<dbReference type="GO" id="GO:0006888">
    <property type="term" value="P:endoplasmic reticulum to Golgi vesicle-mediated transport"/>
    <property type="evidence" value="ECO:0007669"/>
    <property type="project" value="TreeGrafter"/>
</dbReference>
<sequence>MGFRTGFVLSAVAFQFGVIYMASIYDFPLLYGSSLSSTESLEAADRAEFFYLGLFKAPAAVPALLHGMIGLGIVGLLAKLHRWTEIAKWFDGAAIVLYVGALSMYLTVSMPTIRLLADPNNEALLARSSLATQRSTLAARAEAGQLDATLVPSGPLTASERVDALRIIGATNTIIILLLAGVLLMQGTEWWLERAERLEKKAIRDKEMSELKLSKAGKDQ</sequence>
<feature type="transmembrane region" description="Helical" evidence="1">
    <location>
        <begin position="59"/>
        <end position="77"/>
    </location>
</feature>
<dbReference type="GeneID" id="37035705"/>
<dbReference type="Proteomes" id="UP000245783">
    <property type="component" value="Unassembled WGS sequence"/>
</dbReference>
<feature type="transmembrane region" description="Helical" evidence="1">
    <location>
        <begin position="164"/>
        <end position="184"/>
    </location>
</feature>
<organism evidence="2 3">
    <name type="scientific">Ceraceosorus guamensis</name>
    <dbReference type="NCBI Taxonomy" id="1522189"/>
    <lineage>
        <taxon>Eukaryota</taxon>
        <taxon>Fungi</taxon>
        <taxon>Dikarya</taxon>
        <taxon>Basidiomycota</taxon>
        <taxon>Ustilaginomycotina</taxon>
        <taxon>Exobasidiomycetes</taxon>
        <taxon>Ceraceosorales</taxon>
        <taxon>Ceraceosoraceae</taxon>
        <taxon>Ceraceosorus</taxon>
    </lineage>
</organism>